<feature type="non-terminal residue" evidence="8">
    <location>
        <position position="227"/>
    </location>
</feature>
<comment type="caution">
    <text evidence="8">The sequence shown here is derived from an EMBL/GenBank/DDBJ whole genome shotgun (WGS) entry which is preliminary data.</text>
</comment>
<feature type="transmembrane region" description="Helical" evidence="6">
    <location>
        <begin position="134"/>
        <end position="155"/>
    </location>
</feature>
<dbReference type="EMBL" id="BTRK01000002">
    <property type="protein sequence ID" value="GMR35379.1"/>
    <property type="molecule type" value="Genomic_DNA"/>
</dbReference>
<dbReference type="Proteomes" id="UP001328107">
    <property type="component" value="Unassembled WGS sequence"/>
</dbReference>
<evidence type="ECO:0000256" key="1">
    <source>
        <dbReference type="ARBA" id="ARBA00004141"/>
    </source>
</evidence>
<feature type="transmembrane region" description="Helical" evidence="6">
    <location>
        <begin position="25"/>
        <end position="44"/>
    </location>
</feature>
<evidence type="ECO:0000313" key="9">
    <source>
        <dbReference type="Proteomes" id="UP001328107"/>
    </source>
</evidence>
<keyword evidence="4 6" id="KW-1133">Transmembrane helix</keyword>
<feature type="non-terminal residue" evidence="8">
    <location>
        <position position="1"/>
    </location>
</feature>
<dbReference type="PANTHER" id="PTHR43243:SF4">
    <property type="entry name" value="CATIONIC AMINO ACID TRANSPORTER 4"/>
    <property type="match status" value="1"/>
</dbReference>
<gene>
    <name evidence="8" type="ORF">PMAYCL1PPCAC_05575</name>
</gene>
<feature type="domain" description="Cationic amino acid transporter C-terminal" evidence="7">
    <location>
        <begin position="167"/>
        <end position="217"/>
    </location>
</feature>
<evidence type="ECO:0000256" key="6">
    <source>
        <dbReference type="SAM" id="Phobius"/>
    </source>
</evidence>
<organism evidence="8 9">
    <name type="scientific">Pristionchus mayeri</name>
    <dbReference type="NCBI Taxonomy" id="1317129"/>
    <lineage>
        <taxon>Eukaryota</taxon>
        <taxon>Metazoa</taxon>
        <taxon>Ecdysozoa</taxon>
        <taxon>Nematoda</taxon>
        <taxon>Chromadorea</taxon>
        <taxon>Rhabditida</taxon>
        <taxon>Rhabditina</taxon>
        <taxon>Diplogasteromorpha</taxon>
        <taxon>Diplogasteroidea</taxon>
        <taxon>Neodiplogasteridae</taxon>
        <taxon>Pristionchus</taxon>
    </lineage>
</organism>
<dbReference type="GO" id="GO:0005886">
    <property type="term" value="C:plasma membrane"/>
    <property type="evidence" value="ECO:0007669"/>
    <property type="project" value="TreeGrafter"/>
</dbReference>
<dbReference type="PANTHER" id="PTHR43243">
    <property type="entry name" value="INNER MEMBRANE TRANSPORTER YGJI-RELATED"/>
    <property type="match status" value="1"/>
</dbReference>
<evidence type="ECO:0000313" key="8">
    <source>
        <dbReference type="EMBL" id="GMR35379.1"/>
    </source>
</evidence>
<feature type="transmembrane region" description="Helical" evidence="6">
    <location>
        <begin position="167"/>
        <end position="186"/>
    </location>
</feature>
<name>A0AAN4Z8L8_9BILA</name>
<evidence type="ECO:0000256" key="3">
    <source>
        <dbReference type="ARBA" id="ARBA00022692"/>
    </source>
</evidence>
<keyword evidence="5 6" id="KW-0472">Membrane</keyword>
<feature type="transmembrane region" description="Helical" evidence="6">
    <location>
        <begin position="109"/>
        <end position="128"/>
    </location>
</feature>
<feature type="transmembrane region" description="Helical" evidence="6">
    <location>
        <begin position="192"/>
        <end position="212"/>
    </location>
</feature>
<dbReference type="GO" id="GO:0015171">
    <property type="term" value="F:amino acid transmembrane transporter activity"/>
    <property type="evidence" value="ECO:0007669"/>
    <property type="project" value="TreeGrafter"/>
</dbReference>
<reference evidence="9" key="1">
    <citation type="submission" date="2022-10" db="EMBL/GenBank/DDBJ databases">
        <title>Genome assembly of Pristionchus species.</title>
        <authorList>
            <person name="Yoshida K."/>
            <person name="Sommer R.J."/>
        </authorList>
    </citation>
    <scope>NUCLEOTIDE SEQUENCE [LARGE SCALE GENOMIC DNA]</scope>
    <source>
        <strain evidence="9">RS5460</strain>
    </source>
</reference>
<accession>A0AAN4Z8L8</accession>
<proteinExistence type="predicted"/>
<evidence type="ECO:0000259" key="7">
    <source>
        <dbReference type="Pfam" id="PF13906"/>
    </source>
</evidence>
<dbReference type="Gene3D" id="1.20.1740.10">
    <property type="entry name" value="Amino acid/polyamine transporter I"/>
    <property type="match status" value="2"/>
</dbReference>
<dbReference type="Pfam" id="PF13520">
    <property type="entry name" value="AA_permease_2"/>
    <property type="match status" value="1"/>
</dbReference>
<dbReference type="InterPro" id="IPR029485">
    <property type="entry name" value="CAT_C"/>
</dbReference>
<evidence type="ECO:0000256" key="4">
    <source>
        <dbReference type="ARBA" id="ARBA00022989"/>
    </source>
</evidence>
<dbReference type="AlphaFoldDB" id="A0AAN4Z8L8"/>
<dbReference type="InterPro" id="IPR002293">
    <property type="entry name" value="AA/rel_permease1"/>
</dbReference>
<evidence type="ECO:0000256" key="2">
    <source>
        <dbReference type="ARBA" id="ARBA00022448"/>
    </source>
</evidence>
<keyword evidence="9" id="KW-1185">Reference proteome</keyword>
<dbReference type="Pfam" id="PF13906">
    <property type="entry name" value="AA_permease_C"/>
    <property type="match status" value="1"/>
</dbReference>
<comment type="subcellular location">
    <subcellularLocation>
        <location evidence="1">Membrane</location>
        <topology evidence="1">Multi-pass membrane protein</topology>
    </subcellularLocation>
</comment>
<evidence type="ECO:0000256" key="5">
    <source>
        <dbReference type="ARBA" id="ARBA00023136"/>
    </source>
</evidence>
<protein>
    <recommendedName>
        <fullName evidence="7">Cationic amino acid transporter C-terminal domain-containing protein</fullName>
    </recommendedName>
</protein>
<feature type="transmembrane region" description="Helical" evidence="6">
    <location>
        <begin position="50"/>
        <end position="69"/>
    </location>
</feature>
<keyword evidence="2" id="KW-0813">Transport</keyword>
<keyword evidence="3 6" id="KW-0812">Transmembrane</keyword>
<sequence length="227" mass="25495">VYAMADDGLIFGWWARVNPWTKTPLNATITFTILVAIIGMTFDVDALIDFLSIGTLLAYTIVAAALIILRYRPHPLESNPALMDQGGQIRPNIPILSARMELMKPGHSILWTLVVMMAAFTGIGLLISTSFFKTSAGICLMVVFIVISVGCILFIDAHQQNSMELDYKVFLVPYIPSVSLLINIIMMTQLTLMTWIRLVVWMTIGLAIYFGYGMSHSKEEEEWRDKR</sequence>